<dbReference type="CDD" id="cd02440">
    <property type="entry name" value="AdoMet_MTases"/>
    <property type="match status" value="1"/>
</dbReference>
<keyword evidence="1" id="KW-0963">Cytoplasm</keyword>
<evidence type="ECO:0000256" key="4">
    <source>
        <dbReference type="ARBA" id="ARBA00022679"/>
    </source>
</evidence>
<evidence type="ECO:0000256" key="1">
    <source>
        <dbReference type="ARBA" id="ARBA00022490"/>
    </source>
</evidence>
<keyword evidence="4" id="KW-0808">Transferase</keyword>
<dbReference type="InterPro" id="IPR029063">
    <property type="entry name" value="SAM-dependent_MTases_sf"/>
</dbReference>
<dbReference type="InterPro" id="IPR046977">
    <property type="entry name" value="RsmC/RlmG"/>
</dbReference>
<dbReference type="Pfam" id="PF05175">
    <property type="entry name" value="MTS"/>
    <property type="match status" value="1"/>
</dbReference>
<sequence>MSERMRLALEAGALRLPEGRLAVFRPPLDARLEALGEIQVVTGFYPDHANWSARGFDVSVEPTGAFSGAVVFLPRSKVQGRDLIAQGAGYGPVIVDGQKADGVESILKALKGLGAVTAPFSKNHGKVALFEGGDLADWEQPRFVTVGDWQVSAGVFSADGPDPASVLLADRLPPLKGRVCDLGAGWGYLSARVLANEHLREVHLVEAEHQALEAAKLNVTDARAKFIWGDARSHRDEGYDHVISNPPFHIGRTADPSLGQAFIASAAGLLKRSGTFWMVANRHLPYEAALEQHFARFEEIGGDNRFKLVKAYKPK</sequence>
<proteinExistence type="predicted"/>
<dbReference type="GO" id="GO:0006364">
    <property type="term" value="P:rRNA processing"/>
    <property type="evidence" value="ECO:0007669"/>
    <property type="project" value="UniProtKB-KW"/>
</dbReference>
<dbReference type="GO" id="GO:0003676">
    <property type="term" value="F:nucleic acid binding"/>
    <property type="evidence" value="ECO:0007669"/>
    <property type="project" value="InterPro"/>
</dbReference>
<evidence type="ECO:0000259" key="6">
    <source>
        <dbReference type="Pfam" id="PF05175"/>
    </source>
</evidence>
<evidence type="ECO:0000256" key="3">
    <source>
        <dbReference type="ARBA" id="ARBA00022603"/>
    </source>
</evidence>
<reference evidence="7 8" key="1">
    <citation type="journal article" date="2021" name="Arch. Microbiol.">
        <title>Harenicola maris gen. nov., sp. nov. isolated from the Sea of Japan shallow sediments.</title>
        <authorList>
            <person name="Romanenko L.A."/>
            <person name="Kurilenko V.V."/>
            <person name="Chernysheva N.Y."/>
            <person name="Tekutyeva L.A."/>
            <person name="Velansky P.V."/>
            <person name="Svetashev V.I."/>
            <person name="Isaeva M.P."/>
        </authorList>
    </citation>
    <scope>NUCLEOTIDE SEQUENCE [LARGE SCALE GENOMIC DNA]</scope>
    <source>
        <strain evidence="7 8">KMM 3653</strain>
    </source>
</reference>
<evidence type="ECO:0000256" key="2">
    <source>
        <dbReference type="ARBA" id="ARBA00022552"/>
    </source>
</evidence>
<keyword evidence="2" id="KW-0698">rRNA processing</keyword>
<keyword evidence="8" id="KW-1185">Reference proteome</keyword>
<protein>
    <submittedName>
        <fullName evidence="7">Class I SAM-dependent methyltransferase</fullName>
    </submittedName>
</protein>
<organism evidence="7 8">
    <name type="scientific">Harenicola maris</name>
    <dbReference type="NCBI Taxonomy" id="2841044"/>
    <lineage>
        <taxon>Bacteria</taxon>
        <taxon>Pseudomonadati</taxon>
        <taxon>Pseudomonadota</taxon>
        <taxon>Alphaproteobacteria</taxon>
        <taxon>Rhodobacterales</taxon>
        <taxon>Paracoccaceae</taxon>
        <taxon>Harenicola</taxon>
    </lineage>
</organism>
<dbReference type="GO" id="GO:0032259">
    <property type="term" value="P:methylation"/>
    <property type="evidence" value="ECO:0007669"/>
    <property type="project" value="UniProtKB-KW"/>
</dbReference>
<dbReference type="GO" id="GO:0008757">
    <property type="term" value="F:S-adenosylmethionine-dependent methyltransferase activity"/>
    <property type="evidence" value="ECO:0007669"/>
    <property type="project" value="InterPro"/>
</dbReference>
<dbReference type="Gene3D" id="3.40.50.150">
    <property type="entry name" value="Vaccinia Virus protein VP39"/>
    <property type="match status" value="2"/>
</dbReference>
<dbReference type="Proteomes" id="UP001315686">
    <property type="component" value="Unassembled WGS sequence"/>
</dbReference>
<name>A0AAP2G4W0_9RHOB</name>
<dbReference type="AlphaFoldDB" id="A0AAP2G4W0"/>
<gene>
    <name evidence="7" type="ORF">IV417_13150</name>
</gene>
<dbReference type="GO" id="GO:0008170">
    <property type="term" value="F:N-methyltransferase activity"/>
    <property type="evidence" value="ECO:0007669"/>
    <property type="project" value="UniProtKB-ARBA"/>
</dbReference>
<keyword evidence="3 7" id="KW-0489">Methyltransferase</keyword>
<feature type="domain" description="Methyltransferase small" evidence="6">
    <location>
        <begin position="152"/>
        <end position="309"/>
    </location>
</feature>
<dbReference type="PANTHER" id="PTHR47816:SF4">
    <property type="entry name" value="RIBOSOMAL RNA SMALL SUBUNIT METHYLTRANSFERASE C"/>
    <property type="match status" value="1"/>
</dbReference>
<dbReference type="InterPro" id="IPR007848">
    <property type="entry name" value="Small_mtfrase_dom"/>
</dbReference>
<dbReference type="PROSITE" id="PS00092">
    <property type="entry name" value="N6_MTASE"/>
    <property type="match status" value="1"/>
</dbReference>
<dbReference type="PANTHER" id="PTHR47816">
    <property type="entry name" value="RIBOSOMAL RNA SMALL SUBUNIT METHYLTRANSFERASE C"/>
    <property type="match status" value="1"/>
</dbReference>
<keyword evidence="5" id="KW-0949">S-adenosyl-L-methionine</keyword>
<accession>A0AAP2G4W0</accession>
<evidence type="ECO:0000256" key="5">
    <source>
        <dbReference type="ARBA" id="ARBA00022691"/>
    </source>
</evidence>
<dbReference type="SUPFAM" id="SSF53335">
    <property type="entry name" value="S-adenosyl-L-methionine-dependent methyltransferases"/>
    <property type="match status" value="1"/>
</dbReference>
<evidence type="ECO:0000313" key="7">
    <source>
        <dbReference type="EMBL" id="MBT0958333.1"/>
    </source>
</evidence>
<dbReference type="RefSeq" id="WP_327794539.1">
    <property type="nucleotide sequence ID" value="NZ_JADQAZ010000002.1"/>
</dbReference>
<evidence type="ECO:0000313" key="8">
    <source>
        <dbReference type="Proteomes" id="UP001315686"/>
    </source>
</evidence>
<comment type="caution">
    <text evidence="7">The sequence shown here is derived from an EMBL/GenBank/DDBJ whole genome shotgun (WGS) entry which is preliminary data.</text>
</comment>
<dbReference type="InterPro" id="IPR002052">
    <property type="entry name" value="DNA_methylase_N6_adenine_CS"/>
</dbReference>
<dbReference type="EMBL" id="JADQAZ010000002">
    <property type="protein sequence ID" value="MBT0958333.1"/>
    <property type="molecule type" value="Genomic_DNA"/>
</dbReference>